<evidence type="ECO:0000313" key="3">
    <source>
        <dbReference type="Proteomes" id="UP000199050"/>
    </source>
</evidence>
<evidence type="ECO:0000256" key="1">
    <source>
        <dbReference type="SAM" id="Phobius"/>
    </source>
</evidence>
<feature type="transmembrane region" description="Helical" evidence="1">
    <location>
        <begin position="7"/>
        <end position="26"/>
    </location>
</feature>
<feature type="transmembrane region" description="Helical" evidence="1">
    <location>
        <begin position="63"/>
        <end position="85"/>
    </location>
</feature>
<dbReference type="AlphaFoldDB" id="A0A1G8XN71"/>
<dbReference type="OrthoDB" id="2080025at2"/>
<dbReference type="Gene3D" id="3.30.1390.10">
    <property type="match status" value="1"/>
</dbReference>
<feature type="transmembrane region" description="Helical" evidence="1">
    <location>
        <begin position="137"/>
        <end position="158"/>
    </location>
</feature>
<keyword evidence="1" id="KW-0472">Membrane</keyword>
<keyword evidence="1" id="KW-0812">Transmembrane</keyword>
<reference evidence="3" key="1">
    <citation type="submission" date="2016-10" db="EMBL/GenBank/DDBJ databases">
        <authorList>
            <person name="Varghese N."/>
            <person name="Submissions S."/>
        </authorList>
    </citation>
    <scope>NUCLEOTIDE SEQUENCE [LARGE SCALE GENOMIC DNA]</scope>
    <source>
        <strain evidence="3">CGMCC 1.11012</strain>
    </source>
</reference>
<accession>A0A1G8XN71</accession>
<dbReference type="InterPro" id="IPR014719">
    <property type="entry name" value="Ribosomal_bL12_C/ClpS-like"/>
</dbReference>
<gene>
    <name evidence="2" type="ORF">SAMN05216192_1272</name>
</gene>
<sequence>MKKNAKILFFVFLFAVVMIILFGWVLPVVFQYYLHNTYIRGITQLLIFSIVVLAKRFTWKNNLVYVIAVFTLFSMMIDTVGNPVFNKPLEWMVSPVGELQVMQDINHYGPGEYVIADNITILKQSGEVLELSTVWLYLYRFMQYMVLYLLVGTLLGAISRMRPQQGMMLTQTAGDQPLTAEQEQRAAAEMKRRGEAGNTPYLPPDDILDTVRQMKKDGKLIPAIKLVRQHSSLSLGEAKQYVERL</sequence>
<protein>
    <submittedName>
        <fullName evidence="2">Uncharacterized protein</fullName>
    </submittedName>
</protein>
<organism evidence="2 3">
    <name type="scientific">Paenibacillus typhae</name>
    <dbReference type="NCBI Taxonomy" id="1174501"/>
    <lineage>
        <taxon>Bacteria</taxon>
        <taxon>Bacillati</taxon>
        <taxon>Bacillota</taxon>
        <taxon>Bacilli</taxon>
        <taxon>Bacillales</taxon>
        <taxon>Paenibacillaceae</taxon>
        <taxon>Paenibacillus</taxon>
    </lineage>
</organism>
<dbReference type="RefSeq" id="WP_090716685.1">
    <property type="nucleotide sequence ID" value="NZ_CBCSKY010000015.1"/>
</dbReference>
<keyword evidence="1" id="KW-1133">Transmembrane helix</keyword>
<proteinExistence type="predicted"/>
<feature type="transmembrane region" description="Helical" evidence="1">
    <location>
        <begin position="38"/>
        <end position="54"/>
    </location>
</feature>
<dbReference type="EMBL" id="FNDX01000027">
    <property type="protein sequence ID" value="SDJ92049.1"/>
    <property type="molecule type" value="Genomic_DNA"/>
</dbReference>
<keyword evidence="3" id="KW-1185">Reference proteome</keyword>
<name>A0A1G8XN71_9BACL</name>
<dbReference type="Proteomes" id="UP000199050">
    <property type="component" value="Unassembled WGS sequence"/>
</dbReference>
<evidence type="ECO:0000313" key="2">
    <source>
        <dbReference type="EMBL" id="SDJ92049.1"/>
    </source>
</evidence>